<protein>
    <submittedName>
        <fullName evidence="2">GNAT family N-acetyltransferase</fullName>
    </submittedName>
</protein>
<accession>A0A9D1MEW2</accession>
<comment type="caution">
    <text evidence="2">The sequence shown here is derived from an EMBL/GenBank/DDBJ whole genome shotgun (WGS) entry which is preliminary data.</text>
</comment>
<dbReference type="PANTHER" id="PTHR43451">
    <property type="entry name" value="ACETYLTRANSFERASE (GNAT) FAMILY PROTEIN"/>
    <property type="match status" value="1"/>
</dbReference>
<dbReference type="Gene3D" id="3.40.630.30">
    <property type="match status" value="1"/>
</dbReference>
<name>A0A9D1MEW2_9FIRM</name>
<sequence length="150" mass="17325">MIVREYRSEDCEELLRLFYGTVHAVNARDYTKEQLDAWATGKEDAVRWDASLRAHYALVAEESGKIVGFGDIDKTGYLDRLYVHKDFQGRGIASALCDRLEERAEGKIVTHASVTAKPFFERRGYRAVREQRVERNGVFLTNYVMEKMKP</sequence>
<organism evidence="2 3">
    <name type="scientific">Candidatus Scatosoma pullistercoris</name>
    <dbReference type="NCBI Taxonomy" id="2840934"/>
    <lineage>
        <taxon>Bacteria</taxon>
        <taxon>Bacillati</taxon>
        <taxon>Bacillota</taxon>
        <taxon>Clostridia</taxon>
        <taxon>Candidatus Scatosoma</taxon>
    </lineage>
</organism>
<dbReference type="InterPro" id="IPR000182">
    <property type="entry name" value="GNAT_dom"/>
</dbReference>
<dbReference type="PROSITE" id="PS51186">
    <property type="entry name" value="GNAT"/>
    <property type="match status" value="1"/>
</dbReference>
<dbReference type="SUPFAM" id="SSF55729">
    <property type="entry name" value="Acyl-CoA N-acyltransferases (Nat)"/>
    <property type="match status" value="1"/>
</dbReference>
<reference evidence="2" key="1">
    <citation type="submission" date="2020-10" db="EMBL/GenBank/DDBJ databases">
        <authorList>
            <person name="Gilroy R."/>
        </authorList>
    </citation>
    <scope>NUCLEOTIDE SEQUENCE</scope>
    <source>
        <strain evidence="2">11687</strain>
    </source>
</reference>
<dbReference type="CDD" id="cd04301">
    <property type="entry name" value="NAT_SF"/>
    <property type="match status" value="1"/>
</dbReference>
<evidence type="ECO:0000313" key="2">
    <source>
        <dbReference type="EMBL" id="HIU58966.1"/>
    </source>
</evidence>
<reference evidence="2" key="2">
    <citation type="journal article" date="2021" name="PeerJ">
        <title>Extensive microbial diversity within the chicken gut microbiome revealed by metagenomics and culture.</title>
        <authorList>
            <person name="Gilroy R."/>
            <person name="Ravi A."/>
            <person name="Getino M."/>
            <person name="Pursley I."/>
            <person name="Horton D.L."/>
            <person name="Alikhan N.F."/>
            <person name="Baker D."/>
            <person name="Gharbi K."/>
            <person name="Hall N."/>
            <person name="Watson M."/>
            <person name="Adriaenssens E.M."/>
            <person name="Foster-Nyarko E."/>
            <person name="Jarju S."/>
            <person name="Secka A."/>
            <person name="Antonio M."/>
            <person name="Oren A."/>
            <person name="Chaudhuri R.R."/>
            <person name="La Ragione R."/>
            <person name="Hildebrand F."/>
            <person name="Pallen M.J."/>
        </authorList>
    </citation>
    <scope>NUCLEOTIDE SEQUENCE</scope>
    <source>
        <strain evidence="2">11687</strain>
    </source>
</reference>
<feature type="domain" description="N-acetyltransferase" evidence="1">
    <location>
        <begin position="1"/>
        <end position="150"/>
    </location>
</feature>
<evidence type="ECO:0000259" key="1">
    <source>
        <dbReference type="PROSITE" id="PS51186"/>
    </source>
</evidence>
<dbReference type="EMBL" id="DVMZ01000068">
    <property type="protein sequence ID" value="HIU58966.1"/>
    <property type="molecule type" value="Genomic_DNA"/>
</dbReference>
<dbReference type="InterPro" id="IPR016181">
    <property type="entry name" value="Acyl_CoA_acyltransferase"/>
</dbReference>
<gene>
    <name evidence="2" type="ORF">IAC57_02580</name>
</gene>
<dbReference type="PANTHER" id="PTHR43451:SF1">
    <property type="entry name" value="ACETYLTRANSFERASE"/>
    <property type="match status" value="1"/>
</dbReference>
<evidence type="ECO:0000313" key="3">
    <source>
        <dbReference type="Proteomes" id="UP000824081"/>
    </source>
</evidence>
<dbReference type="AlphaFoldDB" id="A0A9D1MEW2"/>
<dbReference type="Proteomes" id="UP000824081">
    <property type="component" value="Unassembled WGS sequence"/>
</dbReference>
<dbReference type="InterPro" id="IPR052564">
    <property type="entry name" value="N-acetyltrans/Recomb-assoc"/>
</dbReference>
<dbReference type="GO" id="GO:0016747">
    <property type="term" value="F:acyltransferase activity, transferring groups other than amino-acyl groups"/>
    <property type="evidence" value="ECO:0007669"/>
    <property type="project" value="InterPro"/>
</dbReference>
<dbReference type="Pfam" id="PF13673">
    <property type="entry name" value="Acetyltransf_10"/>
    <property type="match status" value="1"/>
</dbReference>
<proteinExistence type="predicted"/>